<evidence type="ECO:0000256" key="3">
    <source>
        <dbReference type="ARBA" id="ARBA00008741"/>
    </source>
</evidence>
<accession>A0A9J6RIC8</accession>
<sequence length="70" mass="7903">MYFENLAALLTMDGHGPYVWAAYGMTALVLILLIINPLLRKRSLLTQQRMRLRREQASSSSAEPSPAELK</sequence>
<dbReference type="GO" id="GO:0017004">
    <property type="term" value="P:cytochrome complex assembly"/>
    <property type="evidence" value="ECO:0007669"/>
    <property type="project" value="UniProtKB-KW"/>
</dbReference>
<evidence type="ECO:0000256" key="10">
    <source>
        <dbReference type="ARBA" id="ARBA00022989"/>
    </source>
</evidence>
<evidence type="ECO:0000256" key="12">
    <source>
        <dbReference type="RuleBase" id="RU363101"/>
    </source>
</evidence>
<protein>
    <recommendedName>
        <fullName evidence="4 12">Heme exporter protein D</fullName>
    </recommendedName>
</protein>
<dbReference type="NCBIfam" id="TIGR03141">
    <property type="entry name" value="cytochro_ccmD"/>
    <property type="match status" value="1"/>
</dbReference>
<dbReference type="EMBL" id="JAPTGG010000002">
    <property type="protein sequence ID" value="MCZ0864122.1"/>
    <property type="molecule type" value="Genomic_DNA"/>
</dbReference>
<gene>
    <name evidence="13" type="primary">ccmD</name>
    <name evidence="13" type="ORF">O0V09_02850</name>
</gene>
<dbReference type="RefSeq" id="WP_258330279.1">
    <property type="nucleotide sequence ID" value="NZ_JAPTGG010000002.1"/>
</dbReference>
<keyword evidence="10 12" id="KW-1133">Transmembrane helix</keyword>
<dbReference type="InterPro" id="IPR007078">
    <property type="entry name" value="Haem_export_protD_CcmD"/>
</dbReference>
<evidence type="ECO:0000256" key="7">
    <source>
        <dbReference type="ARBA" id="ARBA00022519"/>
    </source>
</evidence>
<comment type="function">
    <text evidence="1 12">Required for the export of heme to the periplasm for the biogenesis of c-type cytochromes.</text>
</comment>
<keyword evidence="14" id="KW-1185">Reference proteome</keyword>
<dbReference type="PANTHER" id="PTHR37531:SF1">
    <property type="entry name" value="HEME EXPORTER PROTEIN D"/>
    <property type="match status" value="1"/>
</dbReference>
<evidence type="ECO:0000256" key="6">
    <source>
        <dbReference type="ARBA" id="ARBA00022475"/>
    </source>
</evidence>
<evidence type="ECO:0000256" key="4">
    <source>
        <dbReference type="ARBA" id="ARBA00016461"/>
    </source>
</evidence>
<evidence type="ECO:0000313" key="14">
    <source>
        <dbReference type="Proteomes" id="UP001069090"/>
    </source>
</evidence>
<evidence type="ECO:0000313" key="13">
    <source>
        <dbReference type="EMBL" id="MCZ0864122.1"/>
    </source>
</evidence>
<comment type="subcellular location">
    <subcellularLocation>
        <location evidence="2 12">Cell inner membrane</location>
        <topology evidence="2 12">Single-pass membrane protein</topology>
    </subcellularLocation>
</comment>
<dbReference type="GO" id="GO:0005886">
    <property type="term" value="C:plasma membrane"/>
    <property type="evidence" value="ECO:0007669"/>
    <property type="project" value="UniProtKB-SubCell"/>
</dbReference>
<reference evidence="13 14" key="1">
    <citation type="submission" date="2022-12" db="EMBL/GenBank/DDBJ databases">
        <title>Dasania phycosphaerae sp. nov., isolated from particulate material of the south coast of Korea.</title>
        <authorList>
            <person name="Jiang Y."/>
        </authorList>
    </citation>
    <scope>NUCLEOTIDE SEQUENCE [LARGE SCALE GENOMIC DNA]</scope>
    <source>
        <strain evidence="13 14">GY-19</strain>
    </source>
</reference>
<evidence type="ECO:0000256" key="2">
    <source>
        <dbReference type="ARBA" id="ARBA00004377"/>
    </source>
</evidence>
<comment type="similarity">
    <text evidence="3 12">Belongs to the CcmD/CycX/HelD family.</text>
</comment>
<name>A0A9J6RIC8_9GAMM</name>
<feature type="transmembrane region" description="Helical" evidence="12">
    <location>
        <begin position="20"/>
        <end position="39"/>
    </location>
</feature>
<dbReference type="InterPro" id="IPR052075">
    <property type="entry name" value="Heme_exporter_D"/>
</dbReference>
<dbReference type="GO" id="GO:1903607">
    <property type="term" value="P:cytochrome c biosynthetic process"/>
    <property type="evidence" value="ECO:0007669"/>
    <property type="project" value="TreeGrafter"/>
</dbReference>
<keyword evidence="5 12" id="KW-0813">Transport</keyword>
<dbReference type="Proteomes" id="UP001069090">
    <property type="component" value="Unassembled WGS sequence"/>
</dbReference>
<dbReference type="PANTHER" id="PTHR37531">
    <property type="entry name" value="HEME EXPORTER PROTEIN D"/>
    <property type="match status" value="1"/>
</dbReference>
<keyword evidence="7 12" id="KW-0997">Cell inner membrane</keyword>
<keyword evidence="11 12" id="KW-0472">Membrane</keyword>
<keyword evidence="9 12" id="KW-0201">Cytochrome c-type biogenesis</keyword>
<keyword evidence="6 12" id="KW-1003">Cell membrane</keyword>
<dbReference type="GO" id="GO:0015886">
    <property type="term" value="P:heme transport"/>
    <property type="evidence" value="ECO:0007669"/>
    <property type="project" value="InterPro"/>
</dbReference>
<comment type="caution">
    <text evidence="13">The sequence shown here is derived from an EMBL/GenBank/DDBJ whole genome shotgun (WGS) entry which is preliminary data.</text>
</comment>
<evidence type="ECO:0000256" key="5">
    <source>
        <dbReference type="ARBA" id="ARBA00022448"/>
    </source>
</evidence>
<keyword evidence="8 12" id="KW-0812">Transmembrane</keyword>
<dbReference type="AlphaFoldDB" id="A0A9J6RIC8"/>
<evidence type="ECO:0000256" key="1">
    <source>
        <dbReference type="ARBA" id="ARBA00002442"/>
    </source>
</evidence>
<evidence type="ECO:0000256" key="8">
    <source>
        <dbReference type="ARBA" id="ARBA00022692"/>
    </source>
</evidence>
<organism evidence="13 14">
    <name type="scientific">Dasania phycosphaerae</name>
    <dbReference type="NCBI Taxonomy" id="2950436"/>
    <lineage>
        <taxon>Bacteria</taxon>
        <taxon>Pseudomonadati</taxon>
        <taxon>Pseudomonadota</taxon>
        <taxon>Gammaproteobacteria</taxon>
        <taxon>Cellvibrionales</taxon>
        <taxon>Spongiibacteraceae</taxon>
        <taxon>Dasania</taxon>
    </lineage>
</organism>
<dbReference type="Pfam" id="PF04995">
    <property type="entry name" value="CcmD"/>
    <property type="match status" value="1"/>
</dbReference>
<evidence type="ECO:0000256" key="11">
    <source>
        <dbReference type="ARBA" id="ARBA00023136"/>
    </source>
</evidence>
<evidence type="ECO:0000256" key="9">
    <source>
        <dbReference type="ARBA" id="ARBA00022748"/>
    </source>
</evidence>
<proteinExistence type="inferred from homology"/>